<keyword evidence="2" id="KW-0812">Transmembrane</keyword>
<dbReference type="AlphaFoldDB" id="A0A9N8HT01"/>
<comment type="caution">
    <text evidence="3">The sequence shown here is derived from an EMBL/GenBank/DDBJ whole genome shotgun (WGS) entry which is preliminary data.</text>
</comment>
<dbReference type="EMBL" id="CAICTM010001798">
    <property type="protein sequence ID" value="CAB9526253.1"/>
    <property type="molecule type" value="Genomic_DNA"/>
</dbReference>
<reference evidence="3" key="1">
    <citation type="submission" date="2020-06" db="EMBL/GenBank/DDBJ databases">
        <authorList>
            <consortium name="Plant Systems Biology data submission"/>
        </authorList>
    </citation>
    <scope>NUCLEOTIDE SEQUENCE</scope>
    <source>
        <strain evidence="3">D6</strain>
    </source>
</reference>
<evidence type="ECO:0000256" key="2">
    <source>
        <dbReference type="SAM" id="Phobius"/>
    </source>
</evidence>
<keyword evidence="2" id="KW-1133">Transmembrane helix</keyword>
<feature type="region of interest" description="Disordered" evidence="1">
    <location>
        <begin position="408"/>
        <end position="427"/>
    </location>
</feature>
<accession>A0A9N8HT01</accession>
<dbReference type="OrthoDB" id="54878at2759"/>
<feature type="transmembrane region" description="Helical" evidence="2">
    <location>
        <begin position="47"/>
        <end position="65"/>
    </location>
</feature>
<sequence>MASHPLERRLAAVEAKLDIGNHHPLAMQMYNGKIHRPFYRRRASKRCSLLLISVGALALMLNFWGQLFSSKRRGLIVADDGMQPPNLLQFTKSPPEYNKVHRNTTFVDAESTTAAYSDGEKRSSGACLITMDDNHWIPEWLAYHYHTMNLRYLVIVVDPLSVTSPSRILQRWENHINIEQWTDVDIFRGMNQTTTDPGTPGSARYDHHKERQLIFYQKCLQNFQKRGLVDWVLPTDIDEYIGLVPRTSKAAGRNANYLVPSLYEPGSILTFLNDVHKTNKAKYARLPYHPGCVPVPRRQYGTVKSTRQQVQQFIPELFKGENFLTLRWRHWNNKKSMTIKVLVDVSRANLHNFQYGSGHGLSVHNPLPECLDAQEMPFDMSDLVVSHYLGTPDQFFFRTDSRRGSYASGMKNQDGYDNAAKSDGREDDSHRLWFPGFCKSVGLTEAKRLLLDAGQISPASLMTAEGQAIASKAWNADF</sequence>
<evidence type="ECO:0008006" key="5">
    <source>
        <dbReference type="Google" id="ProtNLM"/>
    </source>
</evidence>
<keyword evidence="4" id="KW-1185">Reference proteome</keyword>
<organism evidence="3 4">
    <name type="scientific">Seminavis robusta</name>
    <dbReference type="NCBI Taxonomy" id="568900"/>
    <lineage>
        <taxon>Eukaryota</taxon>
        <taxon>Sar</taxon>
        <taxon>Stramenopiles</taxon>
        <taxon>Ochrophyta</taxon>
        <taxon>Bacillariophyta</taxon>
        <taxon>Bacillariophyceae</taxon>
        <taxon>Bacillariophycidae</taxon>
        <taxon>Naviculales</taxon>
        <taxon>Naviculaceae</taxon>
        <taxon>Seminavis</taxon>
    </lineage>
</organism>
<evidence type="ECO:0000313" key="4">
    <source>
        <dbReference type="Proteomes" id="UP001153069"/>
    </source>
</evidence>
<name>A0A9N8HT01_9STRA</name>
<proteinExistence type="predicted"/>
<evidence type="ECO:0000256" key="1">
    <source>
        <dbReference type="SAM" id="MobiDB-lite"/>
    </source>
</evidence>
<dbReference type="Proteomes" id="UP001153069">
    <property type="component" value="Unassembled WGS sequence"/>
</dbReference>
<protein>
    <recommendedName>
        <fullName evidence="5">Glycosyltransferase family 92 protein</fullName>
    </recommendedName>
</protein>
<evidence type="ECO:0000313" key="3">
    <source>
        <dbReference type="EMBL" id="CAB9526253.1"/>
    </source>
</evidence>
<gene>
    <name evidence="3" type="ORF">SEMRO_1800_G298440.1</name>
</gene>
<keyword evidence="2" id="KW-0472">Membrane</keyword>